<dbReference type="Gene3D" id="1.20.58.790">
    <property type="match status" value="1"/>
</dbReference>
<gene>
    <name evidence="4" type="ORF">FZD47_10725</name>
</gene>
<keyword evidence="1 2" id="KW-0732">Signal</keyword>
<protein>
    <submittedName>
        <fullName evidence="4">S-layer homology domain-containing protein</fullName>
    </submittedName>
</protein>
<proteinExistence type="predicted"/>
<dbReference type="Gene3D" id="2.60.40.1220">
    <property type="match status" value="3"/>
</dbReference>
<evidence type="ECO:0000259" key="3">
    <source>
        <dbReference type="Pfam" id="PF18058"/>
    </source>
</evidence>
<organism evidence="4 5">
    <name type="scientific">Bacillus infantis</name>
    <dbReference type="NCBI Taxonomy" id="324767"/>
    <lineage>
        <taxon>Bacteria</taxon>
        <taxon>Bacillati</taxon>
        <taxon>Bacillota</taxon>
        <taxon>Bacilli</taxon>
        <taxon>Bacillales</taxon>
        <taxon>Bacillaceae</taxon>
        <taxon>Bacillus</taxon>
    </lineage>
</organism>
<accession>A0A5D4SP39</accession>
<dbReference type="InterPro" id="IPR014755">
    <property type="entry name" value="Cu-Rt/internalin_Ig-like"/>
</dbReference>
<dbReference type="RefSeq" id="WP_148949842.1">
    <property type="nucleotide sequence ID" value="NZ_VTES01000003.1"/>
</dbReference>
<dbReference type="Proteomes" id="UP000323732">
    <property type="component" value="Unassembled WGS sequence"/>
</dbReference>
<evidence type="ECO:0000313" key="5">
    <source>
        <dbReference type="Proteomes" id="UP000323732"/>
    </source>
</evidence>
<feature type="chain" id="PRO_5023038673" evidence="2">
    <location>
        <begin position="29"/>
        <end position="845"/>
    </location>
</feature>
<evidence type="ECO:0000256" key="2">
    <source>
        <dbReference type="SAM" id="SignalP"/>
    </source>
</evidence>
<dbReference type="Gene3D" id="1.20.58.770">
    <property type="match status" value="1"/>
</dbReference>
<reference evidence="4 5" key="1">
    <citation type="submission" date="2019-08" db="EMBL/GenBank/DDBJ databases">
        <title>Bacillus genomes from the desert of Cuatro Cienegas, Coahuila.</title>
        <authorList>
            <person name="Olmedo-Alvarez G."/>
        </authorList>
    </citation>
    <scope>NUCLEOTIDE SEQUENCE [LARGE SCALE GENOMIC DNA]</scope>
    <source>
        <strain evidence="4 5">CH37_1T</strain>
    </source>
</reference>
<dbReference type="InterPro" id="IPR041378">
    <property type="entry name" value="S-layer_SbsC_C"/>
</dbReference>
<feature type="domain" description="SbsC C-terminal" evidence="3">
    <location>
        <begin position="49"/>
        <end position="180"/>
    </location>
</feature>
<comment type="caution">
    <text evidence="4">The sequence shown here is derived from an EMBL/GenBank/DDBJ whole genome shotgun (WGS) entry which is preliminary data.</text>
</comment>
<evidence type="ECO:0000256" key="1">
    <source>
        <dbReference type="ARBA" id="ARBA00022729"/>
    </source>
</evidence>
<dbReference type="AlphaFoldDB" id="A0A5D4SP39"/>
<evidence type="ECO:0000313" key="4">
    <source>
        <dbReference type="EMBL" id="TYS63968.1"/>
    </source>
</evidence>
<dbReference type="Gene3D" id="1.20.58.780">
    <property type="match status" value="1"/>
</dbReference>
<sequence>MNKKHAIKVLSATAVAATAFVATSPADASVQTDAQKLVNQAKNAGTVLKWAISTEGSADGTTRPWAQYNAAKAARDKAVAAVNKLPASQKAGYLADLEANVNLHITRAMYYIDAITAGEKIKAKQDVLSAQIAKGAINDATEAAYHELSKEIRKQAVLLDRVYGKSTRDEIRGQYKQAAEAVRDSALYAVTVKMELDLAADALENNKTAEVEKHLAEANKYIGQVKNAAMKATLTKVLGEIEAQLTPAVKSVSAVNATQLVVTFNKEIDAADATAAKFTLEGQLAPTVKVAEDNKTVTLTFASVEGTNKVVTVEPIKTKADAKVTTERHVSQLTYTDTVDPTIAGVDYKYTGSNTATAVITFSEPLSAAGTVSVNGSVVSPTIDLAAGTISLAGLEVGKAYKVDVVGATDKGGNIANPIVQNFTVPAAVKDEVKPVAAVSVSGNKVTLNFSEEVSTLGTVTINGKDYAADFVKDANDKTKYVLDAQKAGALTGVTFLNTTVTVDGFKDNAGNQGEKVQSAATLQADKTAPAFVSATVNAANSKLLVTFNDEVEAGDLTAANELNLKVLDNVYKTGSVTDLTDLNAKFGFDVDGNGKVEGTENNVLAIDYTFTPKSTYTFELAGKVAADVYGNQVSDTLTFTVTAPDTTTAPVDPKADVAFGEVTVNGSVITVPFNKEMSNTALDASNYKLGGKVLPNTTAVKFVGDRKTVEITLPEGFVTANGTYVLEATNLTDKDSNTLANAKATASLTVKENVAPTVTGVTATDSKNLTVNFSETIANNSDVKGVTVKVNGTAVAATATAVNGKLSIVTANNFNLSDSVTVEFKSANIVDANGNTVKDATIAK</sequence>
<feature type="signal peptide" evidence="2">
    <location>
        <begin position="1"/>
        <end position="28"/>
    </location>
</feature>
<name>A0A5D4SP39_9BACI</name>
<dbReference type="EMBL" id="VTES01000003">
    <property type="protein sequence ID" value="TYS63968.1"/>
    <property type="molecule type" value="Genomic_DNA"/>
</dbReference>
<dbReference type="Pfam" id="PF18058">
    <property type="entry name" value="SbsC_C"/>
    <property type="match status" value="1"/>
</dbReference>